<gene>
    <name evidence="14" type="primary">fliF</name>
    <name evidence="14" type="ORF">GRI97_05605</name>
</gene>
<dbReference type="AlphaFoldDB" id="A0A6I4TTK5"/>
<comment type="caution">
    <text evidence="14">The sequence shown here is derived from an EMBL/GenBank/DDBJ whole genome shotgun (WGS) entry which is preliminary data.</text>
</comment>
<feature type="domain" description="Flagellar M-ring N-terminal" evidence="12">
    <location>
        <begin position="67"/>
        <end position="237"/>
    </location>
</feature>
<evidence type="ECO:0000256" key="5">
    <source>
        <dbReference type="ARBA" id="ARBA00022692"/>
    </source>
</evidence>
<reference evidence="14 15" key="1">
    <citation type="submission" date="2019-12" db="EMBL/GenBank/DDBJ databases">
        <title>Genomic-based taxomic classification of the family Erythrobacteraceae.</title>
        <authorList>
            <person name="Xu L."/>
        </authorList>
    </citation>
    <scope>NUCLEOTIDE SEQUENCE [LARGE SCALE GENOMIC DNA]</scope>
    <source>
        <strain evidence="14 15">S36</strain>
    </source>
</reference>
<dbReference type="InterPro" id="IPR013556">
    <property type="entry name" value="Flag_M-ring_C"/>
</dbReference>
<evidence type="ECO:0000256" key="10">
    <source>
        <dbReference type="SAM" id="MobiDB-lite"/>
    </source>
</evidence>
<comment type="subcellular location">
    <subcellularLocation>
        <location evidence="1 9">Bacterial flagellum basal body</location>
    </subcellularLocation>
    <subcellularLocation>
        <location evidence="2">Cell membrane</location>
        <topology evidence="2">Multi-pass membrane protein</topology>
    </subcellularLocation>
</comment>
<comment type="similarity">
    <text evidence="3 9">Belongs to the FliF family.</text>
</comment>
<feature type="compositionally biased region" description="Basic and acidic residues" evidence="10">
    <location>
        <begin position="496"/>
        <end position="514"/>
    </location>
</feature>
<organism evidence="14 15">
    <name type="scientific">Croceibacterium xixiisoli</name>
    <dbReference type="NCBI Taxonomy" id="1476466"/>
    <lineage>
        <taxon>Bacteria</taxon>
        <taxon>Pseudomonadati</taxon>
        <taxon>Pseudomonadota</taxon>
        <taxon>Alphaproteobacteria</taxon>
        <taxon>Sphingomonadales</taxon>
        <taxon>Erythrobacteraceae</taxon>
        <taxon>Croceibacterium</taxon>
    </lineage>
</organism>
<evidence type="ECO:0000313" key="14">
    <source>
        <dbReference type="EMBL" id="MXO98461.1"/>
    </source>
</evidence>
<evidence type="ECO:0000256" key="11">
    <source>
        <dbReference type="SAM" id="Phobius"/>
    </source>
</evidence>
<feature type="region of interest" description="Disordered" evidence="10">
    <location>
        <begin position="291"/>
        <end position="355"/>
    </location>
</feature>
<keyword evidence="15" id="KW-1185">Reference proteome</keyword>
<dbReference type="PIRSF" id="PIRSF004862">
    <property type="entry name" value="FliF"/>
    <property type="match status" value="1"/>
</dbReference>
<feature type="compositionally biased region" description="Low complexity" evidence="10">
    <location>
        <begin position="332"/>
        <end position="347"/>
    </location>
</feature>
<evidence type="ECO:0000256" key="9">
    <source>
        <dbReference type="PIRNR" id="PIRNR004862"/>
    </source>
</evidence>
<keyword evidence="7 11" id="KW-0472">Membrane</keyword>
<dbReference type="GO" id="GO:0071973">
    <property type="term" value="P:bacterial-type flagellum-dependent cell motility"/>
    <property type="evidence" value="ECO:0007669"/>
    <property type="project" value="InterPro"/>
</dbReference>
<keyword evidence="5 11" id="KW-0812">Transmembrane</keyword>
<dbReference type="PRINTS" id="PR01009">
    <property type="entry name" value="FLGMRINGFLIF"/>
</dbReference>
<dbReference type="NCBIfam" id="TIGR00206">
    <property type="entry name" value="fliF"/>
    <property type="match status" value="1"/>
</dbReference>
<dbReference type="Gene3D" id="3.30.300.30">
    <property type="match status" value="1"/>
</dbReference>
<dbReference type="GO" id="GO:0005886">
    <property type="term" value="C:plasma membrane"/>
    <property type="evidence" value="ECO:0007669"/>
    <property type="project" value="UniProtKB-SubCell"/>
</dbReference>
<dbReference type="InterPro" id="IPR045851">
    <property type="entry name" value="AMP-bd_C_sf"/>
</dbReference>
<keyword evidence="14" id="KW-0282">Flagellum</keyword>
<evidence type="ECO:0000259" key="12">
    <source>
        <dbReference type="Pfam" id="PF01514"/>
    </source>
</evidence>
<name>A0A6I4TTK5_9SPHN</name>
<feature type="compositionally biased region" description="Basic and acidic residues" evidence="10">
    <location>
        <begin position="292"/>
        <end position="305"/>
    </location>
</feature>
<evidence type="ECO:0000256" key="4">
    <source>
        <dbReference type="ARBA" id="ARBA00022475"/>
    </source>
</evidence>
<keyword evidence="14" id="KW-0969">Cilium</keyword>
<sequence>MSDLVPVSANRASLLDPLSGASGGSMSDRLKAFTAQPAVRKALPWFAGMAGIGVLALTWAAMSPAPQRVLYSSLSDTERADVVSALDKASIGYTIDNATGTLTVDEGDLYRARMLVASDGALAAPESGKDLLDSLPMGASRTLEGDRLRAAQERDLTLTIMEIDGVEAVRVHLAKAERSVFVRDNLPPSASVMVRMARGRELSDSQVSAIANLVAGSVPGLSADSVRIVDQHGRLVSQPKGAESDRLDMQARMEDKLRSQVEQLLAPMVGTENFSSEIQVELDMNEVTSARESYDKEGAVRRETTQESQSASNSAIGVPGVLSNTPPPSAEAVPGAPGNTPATAPPAQMGESSASRTYELGREVAVSNTAPGGLKRLSVAVALNQDALKGASAADIRKFEQLISAAVGANTQRGDNVAVIVRAFQPAEMPEPPFWEASWFPMLVRNGVALLSVLLVLLLAVRPAIKAFTRKQQAQAATNPELAVLDEDGVVIEAGERRFEDERRDGPTDLHAEPRPSPASTLVSREERDENDRLASQIELAQRIAREQPADALQALRRMLGEDNKTGGAPA</sequence>
<protein>
    <recommendedName>
        <fullName evidence="9">Flagellar M-ring protein</fullName>
    </recommendedName>
</protein>
<dbReference type="Pfam" id="PF08345">
    <property type="entry name" value="YscJ_FliF_C"/>
    <property type="match status" value="1"/>
</dbReference>
<keyword evidence="14" id="KW-0966">Cell projection</keyword>
<dbReference type="PANTHER" id="PTHR30046:SF0">
    <property type="entry name" value="FLAGELLAR M-RING PROTEIN"/>
    <property type="match status" value="1"/>
</dbReference>
<dbReference type="InterPro" id="IPR006182">
    <property type="entry name" value="FliF_N_dom"/>
</dbReference>
<keyword evidence="8 9" id="KW-0975">Bacterial flagellum</keyword>
<accession>A0A6I4TTK5</accession>
<feature type="region of interest" description="Disordered" evidence="10">
    <location>
        <begin position="496"/>
        <end position="532"/>
    </location>
</feature>
<dbReference type="OrthoDB" id="9807026at2"/>
<evidence type="ECO:0000313" key="15">
    <source>
        <dbReference type="Proteomes" id="UP000469430"/>
    </source>
</evidence>
<proteinExistence type="inferred from homology"/>
<dbReference type="InterPro" id="IPR043427">
    <property type="entry name" value="YscJ/FliF"/>
</dbReference>
<evidence type="ECO:0000256" key="3">
    <source>
        <dbReference type="ARBA" id="ARBA00007971"/>
    </source>
</evidence>
<comment type="function">
    <text evidence="9">The M ring may be actively involved in energy transduction.</text>
</comment>
<feature type="compositionally biased region" description="Polar residues" evidence="10">
    <location>
        <begin position="306"/>
        <end position="315"/>
    </location>
</feature>
<dbReference type="RefSeq" id="WP_161390102.1">
    <property type="nucleotide sequence ID" value="NZ_JBHSCP010000001.1"/>
</dbReference>
<evidence type="ECO:0000256" key="2">
    <source>
        <dbReference type="ARBA" id="ARBA00004651"/>
    </source>
</evidence>
<dbReference type="Pfam" id="PF01514">
    <property type="entry name" value="YscJ_FliF"/>
    <property type="match status" value="1"/>
</dbReference>
<dbReference type="InterPro" id="IPR000067">
    <property type="entry name" value="FlgMring_FliF"/>
</dbReference>
<keyword evidence="4" id="KW-1003">Cell membrane</keyword>
<dbReference type="EMBL" id="WTYJ01000001">
    <property type="protein sequence ID" value="MXO98461.1"/>
    <property type="molecule type" value="Genomic_DNA"/>
</dbReference>
<evidence type="ECO:0000256" key="6">
    <source>
        <dbReference type="ARBA" id="ARBA00022989"/>
    </source>
</evidence>
<dbReference type="GO" id="GO:0003774">
    <property type="term" value="F:cytoskeletal motor activity"/>
    <property type="evidence" value="ECO:0007669"/>
    <property type="project" value="InterPro"/>
</dbReference>
<feature type="domain" description="Flagellar M-ring C-terminal" evidence="13">
    <location>
        <begin position="265"/>
        <end position="424"/>
    </location>
</feature>
<evidence type="ECO:0000256" key="8">
    <source>
        <dbReference type="ARBA" id="ARBA00023143"/>
    </source>
</evidence>
<evidence type="ECO:0000256" key="1">
    <source>
        <dbReference type="ARBA" id="ARBA00004117"/>
    </source>
</evidence>
<dbReference type="PANTHER" id="PTHR30046">
    <property type="entry name" value="FLAGELLAR M-RING PROTEIN"/>
    <property type="match status" value="1"/>
</dbReference>
<keyword evidence="6 11" id="KW-1133">Transmembrane helix</keyword>
<feature type="transmembrane region" description="Helical" evidence="11">
    <location>
        <begin position="439"/>
        <end position="461"/>
    </location>
</feature>
<evidence type="ECO:0000259" key="13">
    <source>
        <dbReference type="Pfam" id="PF08345"/>
    </source>
</evidence>
<feature type="transmembrane region" description="Helical" evidence="11">
    <location>
        <begin position="42"/>
        <end position="62"/>
    </location>
</feature>
<evidence type="ECO:0000256" key="7">
    <source>
        <dbReference type="ARBA" id="ARBA00023136"/>
    </source>
</evidence>
<dbReference type="GO" id="GO:0009431">
    <property type="term" value="C:bacterial-type flagellum basal body, MS ring"/>
    <property type="evidence" value="ECO:0007669"/>
    <property type="project" value="InterPro"/>
</dbReference>
<dbReference type="Proteomes" id="UP000469430">
    <property type="component" value="Unassembled WGS sequence"/>
</dbReference>